<dbReference type="EMBL" id="JAWIIJ010000009">
    <property type="protein sequence ID" value="MDV2079861.1"/>
    <property type="molecule type" value="Genomic_DNA"/>
</dbReference>
<name>A0ABU3W0B6_9GAMM</name>
<evidence type="ECO:0000256" key="1">
    <source>
        <dbReference type="SAM" id="Phobius"/>
    </source>
</evidence>
<feature type="transmembrane region" description="Helical" evidence="1">
    <location>
        <begin position="56"/>
        <end position="77"/>
    </location>
</feature>
<dbReference type="Proteomes" id="UP001269819">
    <property type="component" value="Unassembled WGS sequence"/>
</dbReference>
<proteinExistence type="predicted"/>
<comment type="caution">
    <text evidence="2">The sequence shown here is derived from an EMBL/GenBank/DDBJ whole genome shotgun (WGS) entry which is preliminary data.</text>
</comment>
<keyword evidence="1" id="KW-0472">Membrane</keyword>
<reference evidence="2 3" key="1">
    <citation type="submission" date="2023-10" db="EMBL/GenBank/DDBJ databases">
        <title>Characteristics and mechanism of a salt-tolerant marine origin heterotrophic nitrifying- aerobic denitrifying bacteria Marinobacter xestospongiae HN1.</title>
        <authorList>
            <person name="Qi R."/>
        </authorList>
    </citation>
    <scope>NUCLEOTIDE SEQUENCE [LARGE SCALE GENOMIC DNA]</scope>
    <source>
        <strain evidence="2 3">HN1</strain>
    </source>
</reference>
<sequence>MLKLEQKYFPFKKVVLTVNDDRELEFTSSSLSNSTTTSIPIDNLTSRPTTYRHLKVVTISAFLLSTALALISLYIMITTDDSEDAGAKALVAFLVFGTFSFVSMVKLQGAYKNLLIFNDRRTSEGVIFLSPSKPSKKAVEEFVDELERKIKAIEYSNKLSKNEKVSIYLRHLEFLASEKVITEDELNTIVERLRSRGSASVVPIYN</sequence>
<keyword evidence="1" id="KW-1133">Transmembrane helix</keyword>
<keyword evidence="1" id="KW-0812">Transmembrane</keyword>
<evidence type="ECO:0000313" key="3">
    <source>
        <dbReference type="Proteomes" id="UP001269819"/>
    </source>
</evidence>
<keyword evidence="3" id="KW-1185">Reference proteome</keyword>
<feature type="transmembrane region" description="Helical" evidence="1">
    <location>
        <begin position="89"/>
        <end position="107"/>
    </location>
</feature>
<organism evidence="2 3">
    <name type="scientific">Marinobacter xestospongiae</name>
    <dbReference type="NCBI Taxonomy" id="994319"/>
    <lineage>
        <taxon>Bacteria</taxon>
        <taxon>Pseudomonadati</taxon>
        <taxon>Pseudomonadota</taxon>
        <taxon>Gammaproteobacteria</taxon>
        <taxon>Pseudomonadales</taxon>
        <taxon>Marinobacteraceae</taxon>
        <taxon>Marinobacter</taxon>
    </lineage>
</organism>
<accession>A0ABU3W0B6</accession>
<protein>
    <submittedName>
        <fullName evidence="2">Uncharacterized protein</fullName>
    </submittedName>
</protein>
<dbReference type="RefSeq" id="WP_316974339.1">
    <property type="nucleotide sequence ID" value="NZ_JAWIIJ010000009.1"/>
</dbReference>
<evidence type="ECO:0000313" key="2">
    <source>
        <dbReference type="EMBL" id="MDV2079861.1"/>
    </source>
</evidence>
<gene>
    <name evidence="2" type="ORF">RYS15_14320</name>
</gene>